<gene>
    <name evidence="3" type="ORF">CEV31_3597</name>
</gene>
<dbReference type="OrthoDB" id="1677316at2"/>
<accession>A0A256FC59</accession>
<evidence type="ECO:0000313" key="4">
    <source>
        <dbReference type="Proteomes" id="UP000215590"/>
    </source>
</evidence>
<dbReference type="InterPro" id="IPR031663">
    <property type="entry name" value="PGDH_C"/>
</dbReference>
<evidence type="ECO:0008006" key="5">
    <source>
        <dbReference type="Google" id="ProtNLM"/>
    </source>
</evidence>
<dbReference type="InterPro" id="IPR036291">
    <property type="entry name" value="NAD(P)-bd_dom_sf"/>
</dbReference>
<evidence type="ECO:0000259" key="1">
    <source>
        <dbReference type="Pfam" id="PF03807"/>
    </source>
</evidence>
<feature type="domain" description="Phosphogluconate dehydrogenase (decarboxylating) C-terminal" evidence="2">
    <location>
        <begin position="123"/>
        <end position="275"/>
    </location>
</feature>
<dbReference type="SUPFAM" id="SSF51735">
    <property type="entry name" value="NAD(P)-binding Rossmann-fold domains"/>
    <property type="match status" value="1"/>
</dbReference>
<proteinExistence type="predicted"/>
<name>A0A256FC59_9HYPH</name>
<dbReference type="Pfam" id="PF03807">
    <property type="entry name" value="F420_oxidored"/>
    <property type="match status" value="1"/>
</dbReference>
<dbReference type="Gene3D" id="1.10.3640.10">
    <property type="entry name" value="Semialdehyde dehydrogenase-like, C-terminal"/>
    <property type="match status" value="1"/>
</dbReference>
<keyword evidence="4" id="KW-1185">Reference proteome</keyword>
<dbReference type="EMBL" id="NNRJ01000056">
    <property type="protein sequence ID" value="OYR12256.1"/>
    <property type="molecule type" value="Genomic_DNA"/>
</dbReference>
<dbReference type="Pfam" id="PF16896">
    <property type="entry name" value="PGDH_C"/>
    <property type="match status" value="1"/>
</dbReference>
<reference evidence="3 4" key="1">
    <citation type="submission" date="2017-07" db="EMBL/GenBank/DDBJ databases">
        <title>Phylogenetic study on the rhizospheric bacterium Ochrobactrum sp. A44.</title>
        <authorList>
            <person name="Krzyzanowska D.M."/>
            <person name="Ossowicki A."/>
            <person name="Rajewska M."/>
            <person name="Maciag T."/>
            <person name="Kaczynski Z."/>
            <person name="Czerwicka M."/>
            <person name="Jafra S."/>
        </authorList>
    </citation>
    <scope>NUCLEOTIDE SEQUENCE [LARGE SCALE GENOMIC DNA]</scope>
    <source>
        <strain evidence="3 4">DSM 7216</strain>
    </source>
</reference>
<comment type="caution">
    <text evidence="3">The sequence shown here is derived from an EMBL/GenBank/DDBJ whole genome shotgun (WGS) entry which is preliminary data.</text>
</comment>
<dbReference type="RefSeq" id="WP_094509172.1">
    <property type="nucleotide sequence ID" value="NZ_JBHEEK010000033.1"/>
</dbReference>
<dbReference type="Gene3D" id="3.40.50.720">
    <property type="entry name" value="NAD(P)-binding Rossmann-like Domain"/>
    <property type="match status" value="1"/>
</dbReference>
<organism evidence="3 4">
    <name type="scientific">Brucella thiophenivorans</name>
    <dbReference type="NCBI Taxonomy" id="571255"/>
    <lineage>
        <taxon>Bacteria</taxon>
        <taxon>Pseudomonadati</taxon>
        <taxon>Pseudomonadota</taxon>
        <taxon>Alphaproteobacteria</taxon>
        <taxon>Hyphomicrobiales</taxon>
        <taxon>Brucellaceae</taxon>
        <taxon>Brucella/Ochrobactrum group</taxon>
        <taxon>Brucella</taxon>
    </lineage>
</organism>
<dbReference type="InterPro" id="IPR028939">
    <property type="entry name" value="P5C_Rdtase_cat_N"/>
</dbReference>
<feature type="domain" description="Pyrroline-5-carboxylate reductase catalytic N-terminal" evidence="1">
    <location>
        <begin position="3"/>
        <end position="89"/>
    </location>
</feature>
<dbReference type="AlphaFoldDB" id="A0A256FC59"/>
<dbReference type="InterPro" id="IPR037161">
    <property type="entry name" value="Semialdehyde_DH-like_C"/>
</dbReference>
<protein>
    <recommendedName>
        <fullName evidence="5">Semialdehyde dehydrogenase</fullName>
    </recommendedName>
</protein>
<evidence type="ECO:0000313" key="3">
    <source>
        <dbReference type="EMBL" id="OYR12256.1"/>
    </source>
</evidence>
<dbReference type="Proteomes" id="UP000215590">
    <property type="component" value="Unassembled WGS sequence"/>
</dbReference>
<sequence>MVKIALFGAGGKMGTRLTRNLKNTDFIVAHVELSPEGQQRLKHEFAVTCVTSDEAIKGADVVVLAVPDATIGKVAGIVVPKLGSGTVVICLDPAAPFAGHLPERADIAYFVTHPCHPGIFRHEETEAAQRDFFGGTAASQSIVNSLVQGTEWQYERGDQVARAIFAPVARSHRVSVEHMAYLEPGLTETVCASLITVLREAMEEVIGRGIDRDCAREFLLGHMSVLTAVMFDEIPGKFSDACEKAIEFGRPMLIREDWKKVFEPEEIRASIERIT</sequence>
<evidence type="ECO:0000259" key="2">
    <source>
        <dbReference type="Pfam" id="PF16896"/>
    </source>
</evidence>